<dbReference type="SMART" id="SM00382">
    <property type="entry name" value="AAA"/>
    <property type="match status" value="1"/>
</dbReference>
<dbReference type="Gene3D" id="3.40.50.300">
    <property type="entry name" value="P-loop containing nucleotide triphosphate hydrolases"/>
    <property type="match status" value="1"/>
</dbReference>
<evidence type="ECO:0000256" key="2">
    <source>
        <dbReference type="ARBA" id="ARBA00022840"/>
    </source>
</evidence>
<feature type="domain" description="AAA+ ATPase" evidence="6">
    <location>
        <begin position="303"/>
        <end position="439"/>
    </location>
</feature>
<evidence type="ECO:0000256" key="5">
    <source>
        <dbReference type="SAM" id="MobiDB-lite"/>
    </source>
</evidence>
<keyword evidence="2" id="KW-0067">ATP-binding</keyword>
<accession>A0ABY5PG36</accession>
<evidence type="ECO:0000256" key="1">
    <source>
        <dbReference type="ARBA" id="ARBA00022741"/>
    </source>
</evidence>
<dbReference type="Gene3D" id="1.10.8.60">
    <property type="match status" value="1"/>
</dbReference>
<organism evidence="7 8">
    <name type="scientific">Svornostia abyssi</name>
    <dbReference type="NCBI Taxonomy" id="2898438"/>
    <lineage>
        <taxon>Bacteria</taxon>
        <taxon>Bacillati</taxon>
        <taxon>Actinomycetota</taxon>
        <taxon>Thermoleophilia</taxon>
        <taxon>Solirubrobacterales</taxon>
        <taxon>Baekduiaceae</taxon>
        <taxon>Svornostia</taxon>
    </lineage>
</organism>
<feature type="compositionally biased region" description="Low complexity" evidence="5">
    <location>
        <begin position="22"/>
        <end position="34"/>
    </location>
</feature>
<dbReference type="PANTHER" id="PTHR42960">
    <property type="entry name" value="YCF46 PROTEIN"/>
    <property type="match status" value="1"/>
</dbReference>
<dbReference type="RefSeq" id="WP_353864102.1">
    <property type="nucleotide sequence ID" value="NZ_CP088295.1"/>
</dbReference>
<dbReference type="InterPro" id="IPR003593">
    <property type="entry name" value="AAA+_ATPase"/>
</dbReference>
<protein>
    <recommendedName>
        <fullName evidence="4">Uncharacterized AAA domain-containing protein ycf46</fullName>
    </recommendedName>
</protein>
<comment type="similarity">
    <text evidence="3">Belongs to the AAA ATPase family. Highly divergent.</text>
</comment>
<reference evidence="8" key="1">
    <citation type="submission" date="2021-11" db="EMBL/GenBank/DDBJ databases">
        <title>Cultivation dependent microbiological survey of springs from the worlds oldest radium mine currently devoted to the extraction of radon-saturated water.</title>
        <authorList>
            <person name="Kapinusova G."/>
            <person name="Smrhova T."/>
            <person name="Strejcek M."/>
            <person name="Suman J."/>
            <person name="Jani K."/>
            <person name="Pajer P."/>
            <person name="Uhlik O."/>
        </authorList>
    </citation>
    <scope>NUCLEOTIDE SEQUENCE [LARGE SCALE GENOMIC DNA]</scope>
    <source>
        <strain evidence="8">J379</strain>
    </source>
</reference>
<evidence type="ECO:0000313" key="7">
    <source>
        <dbReference type="EMBL" id="UUY03600.1"/>
    </source>
</evidence>
<evidence type="ECO:0000256" key="4">
    <source>
        <dbReference type="ARBA" id="ARBA00040480"/>
    </source>
</evidence>
<proteinExistence type="inferred from homology"/>
<feature type="region of interest" description="Disordered" evidence="5">
    <location>
        <begin position="1"/>
        <end position="40"/>
    </location>
</feature>
<dbReference type="InterPro" id="IPR027417">
    <property type="entry name" value="P-loop_NTPase"/>
</dbReference>
<dbReference type="Proteomes" id="UP001058860">
    <property type="component" value="Chromosome"/>
</dbReference>
<evidence type="ECO:0000259" key="6">
    <source>
        <dbReference type="SMART" id="SM00382"/>
    </source>
</evidence>
<dbReference type="InterPro" id="IPR052381">
    <property type="entry name" value="AAA_domain_protein"/>
</dbReference>
<dbReference type="SUPFAM" id="SSF52540">
    <property type="entry name" value="P-loop containing nucleoside triphosphate hydrolases"/>
    <property type="match status" value="2"/>
</dbReference>
<keyword evidence="1" id="KW-0547">Nucleotide-binding</keyword>
<evidence type="ECO:0000256" key="3">
    <source>
        <dbReference type="ARBA" id="ARBA00038088"/>
    </source>
</evidence>
<dbReference type="PANTHER" id="PTHR42960:SF1">
    <property type="entry name" value="YCF46 PROTEIN"/>
    <property type="match status" value="1"/>
</dbReference>
<dbReference type="InterPro" id="IPR003959">
    <property type="entry name" value="ATPase_AAA_core"/>
</dbReference>
<dbReference type="EMBL" id="CP088295">
    <property type="protein sequence ID" value="UUY03600.1"/>
    <property type="molecule type" value="Genomic_DNA"/>
</dbReference>
<name>A0ABY5PG36_9ACTN</name>
<feature type="compositionally biased region" description="Pro residues" evidence="5">
    <location>
        <begin position="7"/>
        <end position="21"/>
    </location>
</feature>
<keyword evidence="8" id="KW-1185">Reference proteome</keyword>
<evidence type="ECO:0000313" key="8">
    <source>
        <dbReference type="Proteomes" id="UP001058860"/>
    </source>
</evidence>
<sequence>MTSARSVPPPGFAPGASPAPAPATAGPTAAAQPLAAPPAPSPVHDLKTLVLSRHAAVALETDEEDRALALLDAVARDLRLDVFDWTVTRGLVRRGHEQPLYESASPAAALAGAAELDVEALFIFRDLRRHLGEPQVSRALRDLLGALERSHRTSTVILLGTSPELPGELEDRVVHVPLGLPSETEYRATLTAVADSMAAGGRVTVTLTNDDCAALASALRGLTLNQARQALARVAIEDGQLSRDDLPRLVDLKARALQADGLLEYFPPADNAAALGGFDRLRAWLDRAKVGFSPEARAMNLPAPKGVLLVGVQGCGKSLAAKAIARSWEMPLLKLDAGRLYDKYIGETERNLRKALGVAESLAPSVLWIDEIEKALATGSGDGSDGGLSQRMLGTLLTWMADRPAEVFLVATANDVFRLPPELLRKGRFDELFFVDLPTSAEREQILAIHLRMRRQDPAAFDMPVLTAATEGFSGAELEQVVVGALLGSLHSGTPLDTAALAREAAGTVPLSRSRAEDVQRLRDLAAERFVPVSG</sequence>
<gene>
    <name evidence="7" type="ORF">LRS13_23515</name>
</gene>
<dbReference type="Pfam" id="PF00004">
    <property type="entry name" value="AAA"/>
    <property type="match status" value="1"/>
</dbReference>